<feature type="transmembrane region" description="Helical" evidence="6">
    <location>
        <begin position="56"/>
        <end position="80"/>
    </location>
</feature>
<gene>
    <name evidence="8" type="ORF">D2V17_02410</name>
</gene>
<reference evidence="8 9" key="1">
    <citation type="submission" date="2018-08" db="EMBL/GenBank/DDBJ databases">
        <title>Erythrobacter zhengii sp.nov., a bacterium isolated from deep-sea sediment.</title>
        <authorList>
            <person name="Fang C."/>
            <person name="Wu Y.-H."/>
            <person name="Sun C."/>
            <person name="Wang H."/>
            <person name="Cheng H."/>
            <person name="Meng F.-X."/>
            <person name="Wang C.-S."/>
            <person name="Xu X.-W."/>
        </authorList>
    </citation>
    <scope>NUCLEOTIDE SEQUENCE [LARGE SCALE GENOMIC DNA]</scope>
    <source>
        <strain evidence="8 9">CCTCC AB 2015396</strain>
    </source>
</reference>
<dbReference type="InterPro" id="IPR011577">
    <property type="entry name" value="Cyt_b561_bac/Ni-Hgenase"/>
</dbReference>
<feature type="transmembrane region" description="Helical" evidence="6">
    <location>
        <begin position="101"/>
        <end position="124"/>
    </location>
</feature>
<dbReference type="EMBL" id="QXFM01000015">
    <property type="protein sequence ID" value="RIV91904.1"/>
    <property type="molecule type" value="Genomic_DNA"/>
</dbReference>
<name>A0A3A1PGM2_9SPHN</name>
<dbReference type="GO" id="GO:0022904">
    <property type="term" value="P:respiratory electron transport chain"/>
    <property type="evidence" value="ECO:0007669"/>
    <property type="project" value="InterPro"/>
</dbReference>
<evidence type="ECO:0000259" key="7">
    <source>
        <dbReference type="Pfam" id="PF01292"/>
    </source>
</evidence>
<keyword evidence="4 6" id="KW-1133">Transmembrane helix</keyword>
<comment type="caution">
    <text evidence="8">The sequence shown here is derived from an EMBL/GenBank/DDBJ whole genome shotgun (WGS) entry which is preliminary data.</text>
</comment>
<evidence type="ECO:0000256" key="2">
    <source>
        <dbReference type="ARBA" id="ARBA00022475"/>
    </source>
</evidence>
<evidence type="ECO:0000313" key="8">
    <source>
        <dbReference type="EMBL" id="RIV91904.1"/>
    </source>
</evidence>
<evidence type="ECO:0000256" key="3">
    <source>
        <dbReference type="ARBA" id="ARBA00022692"/>
    </source>
</evidence>
<dbReference type="Pfam" id="PF01292">
    <property type="entry name" value="Ni_hydr_CYTB"/>
    <property type="match status" value="1"/>
</dbReference>
<dbReference type="Proteomes" id="UP000265366">
    <property type="component" value="Unassembled WGS sequence"/>
</dbReference>
<sequence>MSAVCQPESAADGRGRSFIRRLCTVSSFRIYHLLLGAAVAAAYFTAESTGLPHAWIGYGVAVLVALRLGLGLVGKAGFGWQRLRLRQAGRNPGPTPLTHPLVGRALTLALLLCVATAAGTGIAMDRGGTLVGQSIRASAEGEHQRHEQGRRDENLVEEVHETAGNALLPLVIVHLLWMLIARRDLALFVLFWPRRRRTTVAGASIS</sequence>
<feature type="transmembrane region" description="Helical" evidence="6">
    <location>
        <begin position="22"/>
        <end position="44"/>
    </location>
</feature>
<comment type="subcellular location">
    <subcellularLocation>
        <location evidence="1">Cell membrane</location>
        <topology evidence="1">Multi-pass membrane protein</topology>
    </subcellularLocation>
</comment>
<evidence type="ECO:0000256" key="1">
    <source>
        <dbReference type="ARBA" id="ARBA00004651"/>
    </source>
</evidence>
<dbReference type="GO" id="GO:0005886">
    <property type="term" value="C:plasma membrane"/>
    <property type="evidence" value="ECO:0007669"/>
    <property type="project" value="UniProtKB-SubCell"/>
</dbReference>
<dbReference type="AlphaFoldDB" id="A0A3A1PGM2"/>
<evidence type="ECO:0000313" key="9">
    <source>
        <dbReference type="Proteomes" id="UP000265366"/>
    </source>
</evidence>
<keyword evidence="3 6" id="KW-0812">Transmembrane</keyword>
<dbReference type="InterPro" id="IPR016174">
    <property type="entry name" value="Di-haem_cyt_TM"/>
</dbReference>
<proteinExistence type="predicted"/>
<evidence type="ECO:0000256" key="6">
    <source>
        <dbReference type="SAM" id="Phobius"/>
    </source>
</evidence>
<keyword evidence="2" id="KW-1003">Cell membrane</keyword>
<dbReference type="SUPFAM" id="SSF81342">
    <property type="entry name" value="Transmembrane di-heme cytochromes"/>
    <property type="match status" value="1"/>
</dbReference>
<protein>
    <recommendedName>
        <fullName evidence="7">Cytochrome b561 bacterial/Ni-hydrogenase domain-containing protein</fullName>
    </recommendedName>
</protein>
<dbReference type="OrthoDB" id="7210584at2"/>
<feature type="domain" description="Cytochrome b561 bacterial/Ni-hydrogenase" evidence="7">
    <location>
        <begin position="28"/>
        <end position="182"/>
    </location>
</feature>
<evidence type="ECO:0000256" key="5">
    <source>
        <dbReference type="ARBA" id="ARBA00023136"/>
    </source>
</evidence>
<accession>A0A3A1PGM2</accession>
<dbReference type="GO" id="GO:0009055">
    <property type="term" value="F:electron transfer activity"/>
    <property type="evidence" value="ECO:0007669"/>
    <property type="project" value="InterPro"/>
</dbReference>
<organism evidence="8 9">
    <name type="scientific">Aurantiacibacter xanthus</name>
    <dbReference type="NCBI Taxonomy" id="1784712"/>
    <lineage>
        <taxon>Bacteria</taxon>
        <taxon>Pseudomonadati</taxon>
        <taxon>Pseudomonadota</taxon>
        <taxon>Alphaproteobacteria</taxon>
        <taxon>Sphingomonadales</taxon>
        <taxon>Erythrobacteraceae</taxon>
        <taxon>Aurantiacibacter</taxon>
    </lineage>
</organism>
<feature type="transmembrane region" description="Helical" evidence="6">
    <location>
        <begin position="166"/>
        <end position="192"/>
    </location>
</feature>
<evidence type="ECO:0000256" key="4">
    <source>
        <dbReference type="ARBA" id="ARBA00022989"/>
    </source>
</evidence>
<keyword evidence="9" id="KW-1185">Reference proteome</keyword>
<keyword evidence="5 6" id="KW-0472">Membrane</keyword>